<dbReference type="PROSITE" id="PS51459">
    <property type="entry name" value="FIDO"/>
    <property type="match status" value="1"/>
</dbReference>
<dbReference type="Proteomes" id="UP000054558">
    <property type="component" value="Unassembled WGS sequence"/>
</dbReference>
<keyword evidence="6" id="KW-1185">Reference proteome</keyword>
<dbReference type="Gene3D" id="1.10.3290.10">
    <property type="entry name" value="Fido-like domain"/>
    <property type="match status" value="1"/>
</dbReference>
<evidence type="ECO:0000256" key="3">
    <source>
        <dbReference type="SAM" id="MobiDB-lite"/>
    </source>
</evidence>
<feature type="compositionally biased region" description="Basic and acidic residues" evidence="3">
    <location>
        <begin position="187"/>
        <end position="197"/>
    </location>
</feature>
<name>A0A1Y1IFD0_KLENI</name>
<dbReference type="OMA" id="GYQTTRP"/>
<dbReference type="InterPro" id="IPR036597">
    <property type="entry name" value="Fido-like_dom_sf"/>
</dbReference>
<sequence>MRRWVTESNRVLAHASLPPWTKAAHILLVFVHEIHPFQDGNGRMCRLLMNFVLAREGLPFTVLLTRGGANRARYVRAIKESYATGSCAPMVRRVLYAIDEARRALERFRGVANGRVEGKGSFHQFEGPEEGRCVSERHGGAGRGQFQGDGTEKGISGGGREGKKNLRGVHEERLATAGLSECSSAGTERETGSEGRQSEPCGRPFLDGVPEESGRQVYGEKEGRKRGRSPSVASSSSGGAPPGDTGSDDTGTSEGSEGGGQWPGGNGAGGGGDSEDTGSDDTVAEDADTGTEEGSSSEEDTAQASSGTEIAQATESGTDTGTSDSDTQPPVADGSSDSETASVHESDTGSSEEEGHPVDGSNSASISDTGGSDSDTQLGPSDSDTAPHPSDSDTSAAPYPSDSDTAPHPSDSDTAPHPTDSDTAAVPYPSDSDTVGTDHPDTGTEDLGTDEGSYSDENGGGSSSADWSASGGSDDGTDDDVEGGGEWPGPPAGNAPAPLAPAPSVHIDLVAADDEAPKEGDEANTCTICMERKKYGVVIPCGHLFC</sequence>
<dbReference type="GO" id="GO:0005524">
    <property type="term" value="F:ATP binding"/>
    <property type="evidence" value="ECO:0007669"/>
    <property type="project" value="UniProtKB-KW"/>
</dbReference>
<dbReference type="InterPro" id="IPR003812">
    <property type="entry name" value="Fido"/>
</dbReference>
<feature type="non-terminal residue" evidence="5">
    <location>
        <position position="546"/>
    </location>
</feature>
<dbReference type="SUPFAM" id="SSF57850">
    <property type="entry name" value="RING/U-box"/>
    <property type="match status" value="1"/>
</dbReference>
<feature type="binding site" evidence="2">
    <location>
        <begin position="39"/>
        <end position="46"/>
    </location>
    <ligand>
        <name>ATP</name>
        <dbReference type="ChEBI" id="CHEBI:30616"/>
    </ligand>
</feature>
<evidence type="ECO:0000313" key="6">
    <source>
        <dbReference type="Proteomes" id="UP000054558"/>
    </source>
</evidence>
<feature type="compositionally biased region" description="Basic and acidic residues" evidence="3">
    <location>
        <begin position="160"/>
        <end position="174"/>
    </location>
</feature>
<protein>
    <recommendedName>
        <fullName evidence="4">Fido domain-containing protein</fullName>
    </recommendedName>
</protein>
<dbReference type="SUPFAM" id="SSF140931">
    <property type="entry name" value="Fic-like"/>
    <property type="match status" value="1"/>
</dbReference>
<feature type="compositionally biased region" description="Basic and acidic residues" evidence="3">
    <location>
        <begin position="129"/>
        <end position="139"/>
    </location>
</feature>
<evidence type="ECO:0000256" key="1">
    <source>
        <dbReference type="PIRSR" id="PIRSR640198-1"/>
    </source>
</evidence>
<reference evidence="5 6" key="1">
    <citation type="journal article" date="2014" name="Nat. Commun.">
        <title>Klebsormidium flaccidum genome reveals primary factors for plant terrestrial adaptation.</title>
        <authorList>
            <person name="Hori K."/>
            <person name="Maruyama F."/>
            <person name="Fujisawa T."/>
            <person name="Togashi T."/>
            <person name="Yamamoto N."/>
            <person name="Seo M."/>
            <person name="Sato S."/>
            <person name="Yamada T."/>
            <person name="Mori H."/>
            <person name="Tajima N."/>
            <person name="Moriyama T."/>
            <person name="Ikeuchi M."/>
            <person name="Watanabe M."/>
            <person name="Wada H."/>
            <person name="Kobayashi K."/>
            <person name="Saito M."/>
            <person name="Masuda T."/>
            <person name="Sasaki-Sekimoto Y."/>
            <person name="Mashiguchi K."/>
            <person name="Awai K."/>
            <person name="Shimojima M."/>
            <person name="Masuda S."/>
            <person name="Iwai M."/>
            <person name="Nobusawa T."/>
            <person name="Narise T."/>
            <person name="Kondo S."/>
            <person name="Saito H."/>
            <person name="Sato R."/>
            <person name="Murakawa M."/>
            <person name="Ihara Y."/>
            <person name="Oshima-Yamada Y."/>
            <person name="Ohtaka K."/>
            <person name="Satoh M."/>
            <person name="Sonobe K."/>
            <person name="Ishii M."/>
            <person name="Ohtani R."/>
            <person name="Kanamori-Sato M."/>
            <person name="Honoki R."/>
            <person name="Miyazaki D."/>
            <person name="Mochizuki H."/>
            <person name="Umetsu J."/>
            <person name="Higashi K."/>
            <person name="Shibata D."/>
            <person name="Kamiya Y."/>
            <person name="Sato N."/>
            <person name="Nakamura Y."/>
            <person name="Tabata S."/>
            <person name="Ida S."/>
            <person name="Kurokawa K."/>
            <person name="Ohta H."/>
        </authorList>
    </citation>
    <scope>NUCLEOTIDE SEQUENCE [LARGE SCALE GENOMIC DNA]</scope>
    <source>
        <strain evidence="5 6">NIES-2285</strain>
    </source>
</reference>
<feature type="domain" description="Fido" evidence="4">
    <location>
        <begin position="1"/>
        <end position="96"/>
    </location>
</feature>
<feature type="compositionally biased region" description="Basic and acidic residues" evidence="3">
    <location>
        <begin position="342"/>
        <end position="357"/>
    </location>
</feature>
<dbReference type="Gene3D" id="3.30.40.10">
    <property type="entry name" value="Zinc/RING finger domain, C3HC4 (zinc finger)"/>
    <property type="match status" value="1"/>
</dbReference>
<keyword evidence="2" id="KW-0067">ATP-binding</keyword>
<dbReference type="PANTHER" id="PTHR13504">
    <property type="entry name" value="FIDO DOMAIN-CONTAINING PROTEIN DDB_G0283145"/>
    <property type="match status" value="1"/>
</dbReference>
<feature type="compositionally biased region" description="Low complexity" evidence="3">
    <location>
        <begin position="316"/>
        <end position="327"/>
    </location>
</feature>
<feature type="compositionally biased region" description="Polar residues" evidence="3">
    <location>
        <begin position="302"/>
        <end position="315"/>
    </location>
</feature>
<dbReference type="Pfam" id="PF02661">
    <property type="entry name" value="Fic"/>
    <property type="match status" value="1"/>
</dbReference>
<feature type="compositionally biased region" description="Low complexity" evidence="3">
    <location>
        <begin position="463"/>
        <end position="472"/>
    </location>
</feature>
<feature type="compositionally biased region" description="Low complexity" evidence="3">
    <location>
        <begin position="367"/>
        <end position="376"/>
    </location>
</feature>
<organism evidence="5 6">
    <name type="scientific">Klebsormidium nitens</name>
    <name type="common">Green alga</name>
    <name type="synonym">Ulothrix nitens</name>
    <dbReference type="NCBI Taxonomy" id="105231"/>
    <lineage>
        <taxon>Eukaryota</taxon>
        <taxon>Viridiplantae</taxon>
        <taxon>Streptophyta</taxon>
        <taxon>Klebsormidiophyceae</taxon>
        <taxon>Klebsormidiales</taxon>
        <taxon>Klebsormidiaceae</taxon>
        <taxon>Klebsormidium</taxon>
    </lineage>
</organism>
<proteinExistence type="predicted"/>
<evidence type="ECO:0000259" key="4">
    <source>
        <dbReference type="PROSITE" id="PS51459"/>
    </source>
</evidence>
<feature type="active site" evidence="1">
    <location>
        <position position="35"/>
    </location>
</feature>
<evidence type="ECO:0000256" key="2">
    <source>
        <dbReference type="PIRSR" id="PIRSR640198-2"/>
    </source>
</evidence>
<accession>A0A1Y1IFD0</accession>
<gene>
    <name evidence="5" type="ORF">KFL_003530010</name>
</gene>
<dbReference type="PANTHER" id="PTHR13504:SF38">
    <property type="entry name" value="FIDO DOMAIN-CONTAINING PROTEIN"/>
    <property type="match status" value="1"/>
</dbReference>
<feature type="compositionally biased region" description="Low complexity" evidence="3">
    <location>
        <begin position="229"/>
        <end position="255"/>
    </location>
</feature>
<keyword evidence="2" id="KW-0547">Nucleotide-binding</keyword>
<feature type="compositionally biased region" description="Basic and acidic residues" evidence="3">
    <location>
        <begin position="212"/>
        <end position="223"/>
    </location>
</feature>
<feature type="compositionally biased region" description="Pro residues" evidence="3">
    <location>
        <begin position="488"/>
        <end position="501"/>
    </location>
</feature>
<feature type="region of interest" description="Disordered" evidence="3">
    <location>
        <begin position="119"/>
        <end position="522"/>
    </location>
</feature>
<dbReference type="AlphaFoldDB" id="A0A1Y1IFD0"/>
<dbReference type="InterPro" id="IPR040198">
    <property type="entry name" value="Fido_containing"/>
</dbReference>
<dbReference type="OrthoDB" id="439046at2759"/>
<dbReference type="InterPro" id="IPR013083">
    <property type="entry name" value="Znf_RING/FYVE/PHD"/>
</dbReference>
<evidence type="ECO:0000313" key="5">
    <source>
        <dbReference type="EMBL" id="GAQ87437.1"/>
    </source>
</evidence>
<dbReference type="EMBL" id="DF237302">
    <property type="protein sequence ID" value="GAQ87437.1"/>
    <property type="molecule type" value="Genomic_DNA"/>
</dbReference>
<feature type="compositionally biased region" description="Gly residues" evidence="3">
    <location>
        <begin position="256"/>
        <end position="272"/>
    </location>
</feature>
<dbReference type="CDD" id="cd16449">
    <property type="entry name" value="RING-HC"/>
    <property type="match status" value="1"/>
</dbReference>
<feature type="compositionally biased region" description="Acidic residues" evidence="3">
    <location>
        <begin position="273"/>
        <end position="301"/>
    </location>
</feature>